<dbReference type="Proteomes" id="UP000176404">
    <property type="component" value="Unassembled WGS sequence"/>
</dbReference>
<keyword evidence="1" id="KW-0472">Membrane</keyword>
<protein>
    <recommendedName>
        <fullName evidence="4">Glycosyltransferase RgtA/B/C/D-like domain-containing protein</fullName>
    </recommendedName>
</protein>
<dbReference type="AlphaFoldDB" id="A0A1F8B8F0"/>
<gene>
    <name evidence="2" type="ORF">A2892_03205</name>
</gene>
<feature type="transmembrane region" description="Helical" evidence="1">
    <location>
        <begin position="6"/>
        <end position="27"/>
    </location>
</feature>
<keyword evidence="1" id="KW-0812">Transmembrane</keyword>
<feature type="transmembrane region" description="Helical" evidence="1">
    <location>
        <begin position="135"/>
        <end position="152"/>
    </location>
</feature>
<evidence type="ECO:0000256" key="1">
    <source>
        <dbReference type="SAM" id="Phobius"/>
    </source>
</evidence>
<evidence type="ECO:0000313" key="2">
    <source>
        <dbReference type="EMBL" id="OGM60324.1"/>
    </source>
</evidence>
<dbReference type="EMBL" id="MGHD01000005">
    <property type="protein sequence ID" value="OGM60324.1"/>
    <property type="molecule type" value="Genomic_DNA"/>
</dbReference>
<feature type="transmembrane region" description="Helical" evidence="1">
    <location>
        <begin position="287"/>
        <end position="307"/>
    </location>
</feature>
<feature type="transmembrane region" description="Helical" evidence="1">
    <location>
        <begin position="164"/>
        <end position="191"/>
    </location>
</feature>
<evidence type="ECO:0008006" key="4">
    <source>
        <dbReference type="Google" id="ProtNLM"/>
    </source>
</evidence>
<keyword evidence="1" id="KW-1133">Transmembrane helix</keyword>
<feature type="transmembrane region" description="Helical" evidence="1">
    <location>
        <begin position="338"/>
        <end position="358"/>
    </location>
</feature>
<name>A0A1F8B8F0_9BACT</name>
<reference evidence="2 3" key="1">
    <citation type="journal article" date="2016" name="Nat. Commun.">
        <title>Thousands of microbial genomes shed light on interconnected biogeochemical processes in an aquifer system.</title>
        <authorList>
            <person name="Anantharaman K."/>
            <person name="Brown C.T."/>
            <person name="Hug L.A."/>
            <person name="Sharon I."/>
            <person name="Castelle C.J."/>
            <person name="Probst A.J."/>
            <person name="Thomas B.C."/>
            <person name="Singh A."/>
            <person name="Wilkins M.J."/>
            <person name="Karaoz U."/>
            <person name="Brodie E.L."/>
            <person name="Williams K.H."/>
            <person name="Hubbard S.S."/>
            <person name="Banfield J.F."/>
        </authorList>
    </citation>
    <scope>NUCLEOTIDE SEQUENCE [LARGE SCALE GENOMIC DNA]</scope>
</reference>
<feature type="transmembrane region" description="Helical" evidence="1">
    <location>
        <begin position="265"/>
        <end position="281"/>
    </location>
</feature>
<accession>A0A1F8B8F0</accession>
<comment type="caution">
    <text evidence="2">The sequence shown here is derived from an EMBL/GenBank/DDBJ whole genome shotgun (WGS) entry which is preliminary data.</text>
</comment>
<evidence type="ECO:0000313" key="3">
    <source>
        <dbReference type="Proteomes" id="UP000176404"/>
    </source>
</evidence>
<feature type="transmembrane region" description="Helical" evidence="1">
    <location>
        <begin position="68"/>
        <end position="98"/>
    </location>
</feature>
<dbReference type="STRING" id="1802517.A2892_03205"/>
<organism evidence="2 3">
    <name type="scientific">Candidatus Woesebacteria bacterium RIFCSPLOWO2_01_FULL_39_10b</name>
    <dbReference type="NCBI Taxonomy" id="1802517"/>
    <lineage>
        <taxon>Bacteria</taxon>
        <taxon>Candidatus Woeseibacteriota</taxon>
    </lineage>
</organism>
<proteinExistence type="predicted"/>
<feature type="transmembrane region" description="Helical" evidence="1">
    <location>
        <begin position="314"/>
        <end position="332"/>
    </location>
</feature>
<feature type="transmembrane region" description="Helical" evidence="1">
    <location>
        <begin position="203"/>
        <end position="227"/>
    </location>
</feature>
<sequence length="502" mass="57667">MKKGKSVLDIFNVPIWLFVLLLTVFVLRIPSFFEPYSYGDEMIYLTLGEAVRQGVPLYKGIYDNKPPLLYLIAFISGNLFWFKAILALWHLITVFIFFKLTEFLFLGKKNSQLIATTIFALFTTLPLLEGNIVNAELFMILPTIAAFYILLTKTPSSKNLVFSGVLFSIATLFKIPAAFDLAAIVFFWLISAKKLNKKNLKKISLSIFYLSAGFITPILLTFIWYFLKGALTEYLFAAFFQNIGYLSSWRPVGSQEPFFLKNAPLFTRALIVLLLLSALYWKKKVVSPNFSFICAWLFFSLFAVTLSERPYPHYLIQSVAPISLLSSILFTFTNLEQVLAIMPLTIAVFAPFYFKFWYYPTLPYYIRFAKFISKNISQEEYFSNYASHIPRNYKIATFLKSSSQPDEKIFVWGDTSNIYALSQRLPPVKYVADYHIKDFSNEEETIKALRSNPPSFIIILPDASPFPQLNNFLISNYGLVETIDSAKIWKLLNSQVRSLLTS</sequence>